<keyword evidence="1" id="KW-1133">Transmembrane helix</keyword>
<dbReference type="PANTHER" id="PTHR43471">
    <property type="entry name" value="ABC TRANSPORTER PERMEASE"/>
    <property type="match status" value="1"/>
</dbReference>
<dbReference type="AlphaFoldDB" id="A0A2H1FI92"/>
<dbReference type="RefSeq" id="WP_157928181.1">
    <property type="nucleotide sequence ID" value="NZ_LT841358.1"/>
</dbReference>
<dbReference type="Proteomes" id="UP000230607">
    <property type="component" value="Chromosome 1"/>
</dbReference>
<evidence type="ECO:0000256" key="1">
    <source>
        <dbReference type="SAM" id="Phobius"/>
    </source>
</evidence>
<proteinExistence type="predicted"/>
<keyword evidence="1" id="KW-0472">Membrane</keyword>
<evidence type="ECO:0000313" key="2">
    <source>
        <dbReference type="EMBL" id="SMH72412.1"/>
    </source>
</evidence>
<dbReference type="PANTHER" id="PTHR43471:SF3">
    <property type="entry name" value="ABC TRANSPORTER PERMEASE PROTEIN NATB"/>
    <property type="match status" value="1"/>
</dbReference>
<name>A0A2H1FI92_9ARCH</name>
<reference evidence="3" key="1">
    <citation type="submission" date="2017-03" db="EMBL/GenBank/DDBJ databases">
        <authorList>
            <person name="Herbold C."/>
        </authorList>
    </citation>
    <scope>NUCLEOTIDE SEQUENCE [LARGE SCALE GENOMIC DNA]</scope>
</reference>
<dbReference type="GO" id="GO:0005886">
    <property type="term" value="C:plasma membrane"/>
    <property type="evidence" value="ECO:0007669"/>
    <property type="project" value="UniProtKB-SubCell"/>
</dbReference>
<feature type="transmembrane region" description="Helical" evidence="1">
    <location>
        <begin position="50"/>
        <end position="68"/>
    </location>
</feature>
<feature type="transmembrane region" description="Helical" evidence="1">
    <location>
        <begin position="165"/>
        <end position="186"/>
    </location>
</feature>
<accession>A0A2H1FI92</accession>
<sequence length="253" mass="27900">MLEFFRHEVYGNFYSWRGAAWLVAASLIFSLVAYLLMTDKELSLLQQGEMIYILGEVIVALGIVMSAASASSTISGEMEAGTMESILLTPITHRQIALQKLFSILSIWTIFYIISIPYLVVVSLGTNLTLAAVLYVGLFGTILVAAISSLSIAISAKLKSSKGSIMTALMIILILLAPTMFFSSLFRKTSFGIMLDQINPVSHAINSLDSVLVDNQQTLAEQFNHIWPVIIFLIICISLFMIYTKRLEVQGTQ</sequence>
<dbReference type="GO" id="GO:0140359">
    <property type="term" value="F:ABC-type transporter activity"/>
    <property type="evidence" value="ECO:0007669"/>
    <property type="project" value="InterPro"/>
</dbReference>
<feature type="transmembrane region" description="Helical" evidence="1">
    <location>
        <begin position="101"/>
        <end position="120"/>
    </location>
</feature>
<organism evidence="2 3">
    <name type="scientific">Candidatus Nitrosotalea okcheonensis</name>
    <dbReference type="NCBI Taxonomy" id="1903276"/>
    <lineage>
        <taxon>Archaea</taxon>
        <taxon>Nitrososphaerota</taxon>
        <taxon>Nitrososphaeria</taxon>
        <taxon>Nitrosotaleales</taxon>
        <taxon>Nitrosotaleaceae</taxon>
        <taxon>Nitrosotalea</taxon>
    </lineage>
</organism>
<keyword evidence="1" id="KW-0812">Transmembrane</keyword>
<protein>
    <submittedName>
        <fullName evidence="2">Putative Heme exporter protein B</fullName>
    </submittedName>
</protein>
<dbReference type="EMBL" id="LT841358">
    <property type="protein sequence ID" value="SMH72412.1"/>
    <property type="molecule type" value="Genomic_DNA"/>
</dbReference>
<gene>
    <name evidence="2" type="ORF">NCS_30252</name>
</gene>
<feature type="transmembrane region" description="Helical" evidence="1">
    <location>
        <begin position="225"/>
        <end position="243"/>
    </location>
</feature>
<feature type="transmembrane region" description="Helical" evidence="1">
    <location>
        <begin position="20"/>
        <end position="38"/>
    </location>
</feature>
<feature type="transmembrane region" description="Helical" evidence="1">
    <location>
        <begin position="132"/>
        <end position="153"/>
    </location>
</feature>
<dbReference type="Pfam" id="PF12679">
    <property type="entry name" value="ABC2_membrane_2"/>
    <property type="match status" value="1"/>
</dbReference>
<evidence type="ECO:0000313" key="3">
    <source>
        <dbReference type="Proteomes" id="UP000230607"/>
    </source>
</evidence>
<keyword evidence="3" id="KW-1185">Reference proteome</keyword>